<gene>
    <name evidence="1" type="ORF">LCGC14_2404640</name>
</gene>
<proteinExistence type="predicted"/>
<reference evidence="1" key="1">
    <citation type="journal article" date="2015" name="Nature">
        <title>Complex archaea that bridge the gap between prokaryotes and eukaryotes.</title>
        <authorList>
            <person name="Spang A."/>
            <person name="Saw J.H."/>
            <person name="Jorgensen S.L."/>
            <person name="Zaremba-Niedzwiedzka K."/>
            <person name="Martijn J."/>
            <person name="Lind A.E."/>
            <person name="van Eijk R."/>
            <person name="Schleper C."/>
            <person name="Guy L."/>
            <person name="Ettema T.J."/>
        </authorList>
    </citation>
    <scope>NUCLEOTIDE SEQUENCE</scope>
</reference>
<protein>
    <submittedName>
        <fullName evidence="1">Uncharacterized protein</fullName>
    </submittedName>
</protein>
<dbReference type="AlphaFoldDB" id="A0A0F9CGC9"/>
<organism evidence="1">
    <name type="scientific">marine sediment metagenome</name>
    <dbReference type="NCBI Taxonomy" id="412755"/>
    <lineage>
        <taxon>unclassified sequences</taxon>
        <taxon>metagenomes</taxon>
        <taxon>ecological metagenomes</taxon>
    </lineage>
</organism>
<sequence length="303" mass="35940">MNIRFGTRCDWGGMFGLEPNDLETRHLKKIDVDKLIEMLDKDERVEKIVADKLIKCSIDYLPYLQKLEKEEIKRFSFLVSKYNECIKLREKEIKSKSTCYNSYRNQYILWNLLNNSNKAKEFHRWVKGESSVIKQNKIDFVWLYNSYPYLNDLVVKKIIKCQGYNYNPSIAITKMINDLPEKSFKQYLDLIFTCNKRIHALILSNPFTPREYIIKGLRSIAGKKRLPKINVTLNKSILLELPTVMRLEVLESLMLYYSKIRFEDIKTSEDLEVLLFSSVIRHNARVGRVLAMFKRCYTDRSML</sequence>
<name>A0A0F9CGC9_9ZZZZ</name>
<evidence type="ECO:0000313" key="1">
    <source>
        <dbReference type="EMBL" id="KKL25502.1"/>
    </source>
</evidence>
<comment type="caution">
    <text evidence="1">The sequence shown here is derived from an EMBL/GenBank/DDBJ whole genome shotgun (WGS) entry which is preliminary data.</text>
</comment>
<accession>A0A0F9CGC9</accession>
<dbReference type="EMBL" id="LAZR01036190">
    <property type="protein sequence ID" value="KKL25502.1"/>
    <property type="molecule type" value="Genomic_DNA"/>
</dbReference>